<dbReference type="PANTHER" id="PTHR11709">
    <property type="entry name" value="MULTI-COPPER OXIDASE"/>
    <property type="match status" value="1"/>
</dbReference>
<keyword evidence="5" id="KW-0732">Signal</keyword>
<dbReference type="Gene3D" id="2.60.40.420">
    <property type="entry name" value="Cupredoxins - blue copper proteins"/>
    <property type="match status" value="3"/>
</dbReference>
<keyword evidence="2" id="KW-0479">Metal-binding</keyword>
<evidence type="ECO:0000256" key="5">
    <source>
        <dbReference type="SAM" id="SignalP"/>
    </source>
</evidence>
<evidence type="ECO:0000259" key="6">
    <source>
        <dbReference type="Pfam" id="PF00394"/>
    </source>
</evidence>
<organism evidence="9 10">
    <name type="scientific">Aedes albopictus</name>
    <name type="common">Asian tiger mosquito</name>
    <name type="synonym">Stegomyia albopicta</name>
    <dbReference type="NCBI Taxonomy" id="7160"/>
    <lineage>
        <taxon>Eukaryota</taxon>
        <taxon>Metazoa</taxon>
        <taxon>Ecdysozoa</taxon>
        <taxon>Arthropoda</taxon>
        <taxon>Hexapoda</taxon>
        <taxon>Insecta</taxon>
        <taxon>Pterygota</taxon>
        <taxon>Neoptera</taxon>
        <taxon>Endopterygota</taxon>
        <taxon>Diptera</taxon>
        <taxon>Nematocera</taxon>
        <taxon>Culicoidea</taxon>
        <taxon>Culicidae</taxon>
        <taxon>Culicinae</taxon>
        <taxon>Aedini</taxon>
        <taxon>Aedes</taxon>
        <taxon>Stegomyia</taxon>
    </lineage>
</organism>
<evidence type="ECO:0000259" key="8">
    <source>
        <dbReference type="Pfam" id="PF07732"/>
    </source>
</evidence>
<feature type="chain" id="PRO_5046725028" description="Multicopper oxidase" evidence="5">
    <location>
        <begin position="21"/>
        <end position="673"/>
    </location>
</feature>
<evidence type="ECO:0000256" key="3">
    <source>
        <dbReference type="ARBA" id="ARBA00023002"/>
    </source>
</evidence>
<protein>
    <recommendedName>
        <fullName evidence="11">Multicopper oxidase</fullName>
    </recommendedName>
</protein>
<dbReference type="Pfam" id="PF07731">
    <property type="entry name" value="Cu-oxidase_2"/>
    <property type="match status" value="1"/>
</dbReference>
<reference evidence="10" key="1">
    <citation type="journal article" date="2015" name="Proc. Natl. Acad. Sci. U.S.A.">
        <title>Genome sequence of the Asian Tiger mosquito, Aedes albopictus, reveals insights into its biology, genetics, and evolution.</title>
        <authorList>
            <person name="Chen X.G."/>
            <person name="Jiang X."/>
            <person name="Gu J."/>
            <person name="Xu M."/>
            <person name="Wu Y."/>
            <person name="Deng Y."/>
            <person name="Zhang C."/>
            <person name="Bonizzoni M."/>
            <person name="Dermauw W."/>
            <person name="Vontas J."/>
            <person name="Armbruster P."/>
            <person name="Huang X."/>
            <person name="Yang Y."/>
            <person name="Zhang H."/>
            <person name="He W."/>
            <person name="Peng H."/>
            <person name="Liu Y."/>
            <person name="Wu K."/>
            <person name="Chen J."/>
            <person name="Lirakis M."/>
            <person name="Topalis P."/>
            <person name="Van Leeuwen T."/>
            <person name="Hall A.B."/>
            <person name="Jiang X."/>
            <person name="Thorpe C."/>
            <person name="Mueller R.L."/>
            <person name="Sun C."/>
            <person name="Waterhouse R.M."/>
            <person name="Yan G."/>
            <person name="Tu Z.J."/>
            <person name="Fang X."/>
            <person name="James A.A."/>
        </authorList>
    </citation>
    <scope>NUCLEOTIDE SEQUENCE [LARGE SCALE GENOMIC DNA]</scope>
    <source>
        <strain evidence="10">Foshan</strain>
    </source>
</reference>
<dbReference type="InterPro" id="IPR033138">
    <property type="entry name" value="Cu_oxidase_CS"/>
</dbReference>
<feature type="domain" description="Plastocyanin-like" evidence="8">
    <location>
        <begin position="105"/>
        <end position="215"/>
    </location>
</feature>
<evidence type="ECO:0000313" key="10">
    <source>
        <dbReference type="Proteomes" id="UP000069940"/>
    </source>
</evidence>
<dbReference type="PANTHER" id="PTHR11709:SF394">
    <property type="entry name" value="FI03373P-RELATED"/>
    <property type="match status" value="1"/>
</dbReference>
<dbReference type="CDD" id="cd13905">
    <property type="entry name" value="CuRO_3_tcLLC2_insect_like"/>
    <property type="match status" value="1"/>
</dbReference>
<dbReference type="CDD" id="cd13858">
    <property type="entry name" value="CuRO_1_tcLCC2_insect_like"/>
    <property type="match status" value="1"/>
</dbReference>
<proteinExistence type="inferred from homology"/>
<dbReference type="CDD" id="cd13884">
    <property type="entry name" value="CuRO_2_tcLCC_insect_like"/>
    <property type="match status" value="1"/>
</dbReference>
<dbReference type="InterPro" id="IPR008972">
    <property type="entry name" value="Cupredoxin"/>
</dbReference>
<dbReference type="InterPro" id="IPR002355">
    <property type="entry name" value="Cu_oxidase_Cu_BS"/>
</dbReference>
<name>A0ABM1ZR80_AEDAL</name>
<dbReference type="RefSeq" id="XP_029729404.2">
    <property type="nucleotide sequence ID" value="XM_029873544.2"/>
</dbReference>
<evidence type="ECO:0000259" key="7">
    <source>
        <dbReference type="Pfam" id="PF07731"/>
    </source>
</evidence>
<dbReference type="Pfam" id="PF00394">
    <property type="entry name" value="Cu-oxidase"/>
    <property type="match status" value="1"/>
</dbReference>
<reference evidence="9" key="2">
    <citation type="submission" date="2025-05" db="UniProtKB">
        <authorList>
            <consortium name="EnsemblMetazoa"/>
        </authorList>
    </citation>
    <scope>IDENTIFICATION</scope>
    <source>
        <strain evidence="9">Foshan</strain>
    </source>
</reference>
<evidence type="ECO:0000256" key="2">
    <source>
        <dbReference type="ARBA" id="ARBA00022723"/>
    </source>
</evidence>
<feature type="domain" description="Plastocyanin-like" evidence="6">
    <location>
        <begin position="229"/>
        <end position="377"/>
    </location>
</feature>
<comment type="similarity">
    <text evidence="1">Belongs to the multicopper oxidase family.</text>
</comment>
<dbReference type="InterPro" id="IPR001117">
    <property type="entry name" value="Cu-oxidase_2nd"/>
</dbReference>
<evidence type="ECO:0000256" key="4">
    <source>
        <dbReference type="ARBA" id="ARBA00023008"/>
    </source>
</evidence>
<feature type="signal peptide" evidence="5">
    <location>
        <begin position="1"/>
        <end position="20"/>
    </location>
</feature>
<evidence type="ECO:0000256" key="1">
    <source>
        <dbReference type="ARBA" id="ARBA00010609"/>
    </source>
</evidence>
<keyword evidence="3" id="KW-0560">Oxidoreductase</keyword>
<dbReference type="InterPro" id="IPR011706">
    <property type="entry name" value="Cu-oxidase_C"/>
</dbReference>
<dbReference type="Proteomes" id="UP000069940">
    <property type="component" value="Unassembled WGS sequence"/>
</dbReference>
<dbReference type="InterPro" id="IPR011707">
    <property type="entry name" value="Cu-oxidase-like_N"/>
</dbReference>
<accession>A0ABM1ZR80</accession>
<dbReference type="InterPro" id="IPR045087">
    <property type="entry name" value="Cu-oxidase_fam"/>
</dbReference>
<dbReference type="EnsemblMetazoa" id="AALFPA23_020896.R30852">
    <property type="protein sequence ID" value="AALFPA23_020896.P30852"/>
    <property type="gene ID" value="AALFPA23_020896"/>
</dbReference>
<sequence>MWKIAATLLIALDWCSPIDSFYGFPLITEPKEVWNILKENSSATSRKRDQETRVYPGEECDRQCTVGEPSRVCYFHWVLENYSAMGSACWDCLRGNRAHCFHSQCITASGMERAMVAINRKMPGPPIVVCRGDTIVVDVSNEMEGMSNTIHWHGFHQVESPWMDGVPMLTQCPIAPGTSFRYSFRADDPGTQWYHSHSGYHMANGHLGVAVVRNPLDVNADLYDYDLSEHVMLLSDWTLDSVERWVPGQQSTQMKVDSILINGRGRYSNEATGDKVDYVPLTVFRVEHGKRYRFRLISGGSQYCPFQLQIEKHQKTIISTDGGAVKPHAVDTLISISGERYDFVLTANQPPGNYWIRVRGIGFCNIQRVEGFAILSYADSSVSTEKLMFPEQAPPLYDSPYPLGRTLNHHMTECYTEGDDFACAADLESHEVHRDRELIESKPDVRLFLGFKVIEADNSMLFKPPYTKFATVRNKFNTIGVANNISFISPSFPLLVQPELIVDENTQFCNNTHLPAGCDQSHTCYCTHRLQVRYNDLVEFVLYDTAFEKQDFYHPFHLHGHRFIITDMGKLPVEATKTRRLKFLQEREFIRRPNSHNPPYKDTISIPNEGYVKVRFRANNAGFWLVHCHFEWHLGTGMGLVLQVGETHQMLKAPRDFPRCGNYGTELQGPGNF</sequence>
<dbReference type="SUPFAM" id="SSF49503">
    <property type="entry name" value="Cupredoxins"/>
    <property type="match status" value="3"/>
</dbReference>
<evidence type="ECO:0000313" key="9">
    <source>
        <dbReference type="EnsemblMetazoa" id="AALFPA23_020896.P30852"/>
    </source>
</evidence>
<keyword evidence="4" id="KW-0186">Copper</keyword>
<dbReference type="PROSITE" id="PS00079">
    <property type="entry name" value="MULTICOPPER_OXIDASE1"/>
    <property type="match status" value="1"/>
</dbReference>
<dbReference type="GeneID" id="109408101"/>
<evidence type="ECO:0008006" key="11">
    <source>
        <dbReference type="Google" id="ProtNLM"/>
    </source>
</evidence>
<dbReference type="Pfam" id="PF07732">
    <property type="entry name" value="Cu-oxidase_3"/>
    <property type="match status" value="1"/>
</dbReference>
<keyword evidence="10" id="KW-1185">Reference proteome</keyword>
<feature type="domain" description="Plastocyanin-like" evidence="7">
    <location>
        <begin position="510"/>
        <end position="646"/>
    </location>
</feature>
<dbReference type="PROSITE" id="PS00080">
    <property type="entry name" value="MULTICOPPER_OXIDASE2"/>
    <property type="match status" value="1"/>
</dbReference>